<evidence type="ECO:0000256" key="2">
    <source>
        <dbReference type="ARBA" id="ARBA00023125"/>
    </source>
</evidence>
<name>A0ABQ2Z161_9GAMM</name>
<evidence type="ECO:0000256" key="3">
    <source>
        <dbReference type="ARBA" id="ARBA00023163"/>
    </source>
</evidence>
<dbReference type="InterPro" id="IPR011711">
    <property type="entry name" value="GntR_C"/>
</dbReference>
<evidence type="ECO:0000313" key="5">
    <source>
        <dbReference type="EMBL" id="GGX98636.1"/>
    </source>
</evidence>
<reference evidence="6" key="1">
    <citation type="journal article" date="2019" name="Int. J. Syst. Evol. Microbiol.">
        <title>The Global Catalogue of Microorganisms (GCM) 10K type strain sequencing project: providing services to taxonomists for standard genome sequencing and annotation.</title>
        <authorList>
            <consortium name="The Broad Institute Genomics Platform"/>
            <consortium name="The Broad Institute Genome Sequencing Center for Infectious Disease"/>
            <person name="Wu L."/>
            <person name="Ma J."/>
        </authorList>
    </citation>
    <scope>NUCLEOTIDE SEQUENCE [LARGE SCALE GENOMIC DNA]</scope>
    <source>
        <strain evidence="6">KCTC 22228</strain>
    </source>
</reference>
<dbReference type="InterPro" id="IPR036388">
    <property type="entry name" value="WH-like_DNA-bd_sf"/>
</dbReference>
<proteinExistence type="predicted"/>
<evidence type="ECO:0000256" key="1">
    <source>
        <dbReference type="ARBA" id="ARBA00023015"/>
    </source>
</evidence>
<keyword evidence="3" id="KW-0804">Transcription</keyword>
<dbReference type="SUPFAM" id="SSF48008">
    <property type="entry name" value="GntR ligand-binding domain-like"/>
    <property type="match status" value="1"/>
</dbReference>
<evidence type="ECO:0000313" key="6">
    <source>
        <dbReference type="Proteomes" id="UP000653056"/>
    </source>
</evidence>
<dbReference type="InterPro" id="IPR008920">
    <property type="entry name" value="TF_FadR/GntR_C"/>
</dbReference>
<dbReference type="EMBL" id="BMXS01000014">
    <property type="protein sequence ID" value="GGX98636.1"/>
    <property type="molecule type" value="Genomic_DNA"/>
</dbReference>
<sequence length="250" mass="27827">MNYFSSSQDASFLRIRSEGKTEEVVRRLIEAMDLGIFAEGDQLPSEADLASQFGVATVTLREALSLLREQGFVETRRGRSGGSFVKANLEVAHARLIDEFKRYSVFDLRDYADEHAAISSYAAWLAATRATPDDVDLLFQHVRLMEKAEGRSEQRRADMRFHVNVAVVSQSVRLTQAEMQLQSELGMFLWMAALDASDLKAHADKLYAITDAIANGNCSLASSLSAALCHKQVKRMIDARLALETNDMTT</sequence>
<accession>A0ABQ2Z161</accession>
<feature type="domain" description="HTH gntR-type" evidence="4">
    <location>
        <begin position="18"/>
        <end position="88"/>
    </location>
</feature>
<dbReference type="SUPFAM" id="SSF46785">
    <property type="entry name" value="Winged helix' DNA-binding domain"/>
    <property type="match status" value="1"/>
</dbReference>
<dbReference type="SMART" id="SM00345">
    <property type="entry name" value="HTH_GNTR"/>
    <property type="match status" value="1"/>
</dbReference>
<dbReference type="CDD" id="cd07377">
    <property type="entry name" value="WHTH_GntR"/>
    <property type="match status" value="1"/>
</dbReference>
<dbReference type="PROSITE" id="PS50949">
    <property type="entry name" value="HTH_GNTR"/>
    <property type="match status" value="1"/>
</dbReference>
<dbReference type="Pfam" id="PF07729">
    <property type="entry name" value="FCD"/>
    <property type="match status" value="1"/>
</dbReference>
<organism evidence="5 6">
    <name type="scientific">Litchfieldella qijiaojingensis</name>
    <dbReference type="NCBI Taxonomy" id="980347"/>
    <lineage>
        <taxon>Bacteria</taxon>
        <taxon>Pseudomonadati</taxon>
        <taxon>Pseudomonadota</taxon>
        <taxon>Gammaproteobacteria</taxon>
        <taxon>Oceanospirillales</taxon>
        <taxon>Halomonadaceae</taxon>
        <taxon>Litchfieldella</taxon>
    </lineage>
</organism>
<dbReference type="SMART" id="SM00895">
    <property type="entry name" value="FCD"/>
    <property type="match status" value="1"/>
</dbReference>
<dbReference type="PANTHER" id="PTHR43537">
    <property type="entry name" value="TRANSCRIPTIONAL REGULATOR, GNTR FAMILY"/>
    <property type="match status" value="1"/>
</dbReference>
<dbReference type="Gene3D" id="1.10.10.10">
    <property type="entry name" value="Winged helix-like DNA-binding domain superfamily/Winged helix DNA-binding domain"/>
    <property type="match status" value="1"/>
</dbReference>
<keyword evidence="2" id="KW-0238">DNA-binding</keyword>
<dbReference type="Proteomes" id="UP000653056">
    <property type="component" value="Unassembled WGS sequence"/>
</dbReference>
<dbReference type="PANTHER" id="PTHR43537:SF24">
    <property type="entry name" value="GLUCONATE OPERON TRANSCRIPTIONAL REPRESSOR"/>
    <property type="match status" value="1"/>
</dbReference>
<protein>
    <submittedName>
        <fullName evidence="5">GntR family transcriptional regulator</fullName>
    </submittedName>
</protein>
<keyword evidence="6" id="KW-1185">Reference proteome</keyword>
<gene>
    <name evidence="5" type="ORF">GCM10007160_27810</name>
</gene>
<dbReference type="Gene3D" id="1.20.120.530">
    <property type="entry name" value="GntR ligand-binding domain-like"/>
    <property type="match status" value="1"/>
</dbReference>
<comment type="caution">
    <text evidence="5">The sequence shown here is derived from an EMBL/GenBank/DDBJ whole genome shotgun (WGS) entry which is preliminary data.</text>
</comment>
<evidence type="ECO:0000259" key="4">
    <source>
        <dbReference type="PROSITE" id="PS50949"/>
    </source>
</evidence>
<dbReference type="PRINTS" id="PR00035">
    <property type="entry name" value="HTHGNTR"/>
</dbReference>
<keyword evidence="1" id="KW-0805">Transcription regulation</keyword>
<dbReference type="InterPro" id="IPR000524">
    <property type="entry name" value="Tscrpt_reg_HTH_GntR"/>
</dbReference>
<dbReference type="Pfam" id="PF00392">
    <property type="entry name" value="GntR"/>
    <property type="match status" value="1"/>
</dbReference>
<dbReference type="RefSeq" id="WP_189470199.1">
    <property type="nucleotide sequence ID" value="NZ_BMXS01000014.1"/>
</dbReference>
<dbReference type="InterPro" id="IPR036390">
    <property type="entry name" value="WH_DNA-bd_sf"/>
</dbReference>